<gene>
    <name evidence="15" type="ORF">AAT19DRAFT_10374</name>
</gene>
<keyword evidence="8" id="KW-0274">FAD</keyword>
<dbReference type="InterPro" id="IPR001433">
    <property type="entry name" value="OxRdtase_FAD/NAD-bd"/>
</dbReference>
<comment type="cofactor">
    <cofactor evidence="2">
        <name>FAD</name>
        <dbReference type="ChEBI" id="CHEBI:57692"/>
    </cofactor>
</comment>
<evidence type="ECO:0000256" key="1">
    <source>
        <dbReference type="ARBA" id="ARBA00001917"/>
    </source>
</evidence>
<evidence type="ECO:0000256" key="2">
    <source>
        <dbReference type="ARBA" id="ARBA00001974"/>
    </source>
</evidence>
<dbReference type="EC" id="1.8.1.2" evidence="4"/>
<dbReference type="FunFam" id="1.20.990.10:FF:000010">
    <property type="entry name" value="Sulfite reductase [NADPH] flavoprotein component"/>
    <property type="match status" value="1"/>
</dbReference>
<feature type="domain" description="FAD-binding FR-type" evidence="14">
    <location>
        <begin position="697"/>
        <end position="928"/>
    </location>
</feature>
<keyword evidence="6" id="KW-0285">Flavoprotein</keyword>
<evidence type="ECO:0000259" key="14">
    <source>
        <dbReference type="PROSITE" id="PS51384"/>
    </source>
</evidence>
<evidence type="ECO:0000256" key="5">
    <source>
        <dbReference type="ARBA" id="ARBA00022448"/>
    </source>
</evidence>
<keyword evidence="11" id="KW-0560">Oxidoreductase</keyword>
<evidence type="ECO:0000256" key="13">
    <source>
        <dbReference type="ARBA" id="ARBA00059320"/>
    </source>
</evidence>
<dbReference type="Gene3D" id="1.20.990.10">
    <property type="entry name" value="NADPH-cytochrome p450 Reductase, Chain A, domain 3"/>
    <property type="match status" value="1"/>
</dbReference>
<evidence type="ECO:0000256" key="10">
    <source>
        <dbReference type="ARBA" id="ARBA00022982"/>
    </source>
</evidence>
<reference evidence="15 16" key="1">
    <citation type="journal article" date="2018" name="Elife">
        <title>Functional genomics of lipid metabolism in the oleaginous yeast Rhodosporidium toruloides.</title>
        <authorList>
            <person name="Coradetti S.T."/>
            <person name="Pinel D."/>
            <person name="Geiselman G."/>
            <person name="Ito M."/>
            <person name="Mondo S."/>
            <person name="Reilly M.C."/>
            <person name="Cheng Y.F."/>
            <person name="Bauer S."/>
            <person name="Grigoriev I."/>
            <person name="Gladden J.M."/>
            <person name="Simmons B.A."/>
            <person name="Brem R."/>
            <person name="Arkin A.P."/>
            <person name="Skerker J.M."/>
        </authorList>
    </citation>
    <scope>NUCLEOTIDE SEQUENCE [LARGE SCALE GENOMIC DNA]</scope>
    <source>
        <strain evidence="15 16">NBRC 0880</strain>
    </source>
</reference>
<dbReference type="InterPro" id="IPR001709">
    <property type="entry name" value="Flavoprot_Pyr_Nucl_cyt_Rdtase"/>
</dbReference>
<evidence type="ECO:0000256" key="3">
    <source>
        <dbReference type="ARBA" id="ARBA00004774"/>
    </source>
</evidence>
<evidence type="ECO:0000313" key="15">
    <source>
        <dbReference type="EMBL" id="PRQ71516.1"/>
    </source>
</evidence>
<dbReference type="InterPro" id="IPR039261">
    <property type="entry name" value="FNR_nucleotide-bd"/>
</dbReference>
<dbReference type="PRINTS" id="PR00371">
    <property type="entry name" value="FPNCR"/>
</dbReference>
<comment type="cofactor">
    <cofactor evidence="1">
        <name>FMN</name>
        <dbReference type="ChEBI" id="CHEBI:58210"/>
    </cofactor>
</comment>
<evidence type="ECO:0000256" key="6">
    <source>
        <dbReference type="ARBA" id="ARBA00022630"/>
    </source>
</evidence>
<dbReference type="InterPro" id="IPR023173">
    <property type="entry name" value="NADPH_Cyt_P450_Rdtase_alpha"/>
</dbReference>
<comment type="catalytic activity">
    <reaction evidence="12">
        <text>hydrogen sulfide + 3 NADP(+) + 3 H2O = sulfite + 3 NADPH + 4 H(+)</text>
        <dbReference type="Rhea" id="RHEA:13801"/>
        <dbReference type="ChEBI" id="CHEBI:15377"/>
        <dbReference type="ChEBI" id="CHEBI:15378"/>
        <dbReference type="ChEBI" id="CHEBI:17359"/>
        <dbReference type="ChEBI" id="CHEBI:29919"/>
        <dbReference type="ChEBI" id="CHEBI:57783"/>
        <dbReference type="ChEBI" id="CHEBI:58349"/>
        <dbReference type="EC" id="1.8.1.2"/>
    </reaction>
</comment>
<dbReference type="GO" id="GO:0010181">
    <property type="term" value="F:FMN binding"/>
    <property type="evidence" value="ECO:0007669"/>
    <property type="project" value="TreeGrafter"/>
</dbReference>
<comment type="caution">
    <text evidence="15">The sequence shown here is derived from an EMBL/GenBank/DDBJ whole genome shotgun (WGS) entry which is preliminary data.</text>
</comment>
<dbReference type="Gene3D" id="2.40.30.10">
    <property type="entry name" value="Translation factors"/>
    <property type="match status" value="1"/>
</dbReference>
<dbReference type="InterPro" id="IPR003097">
    <property type="entry name" value="CysJ-like_FAD-binding"/>
</dbReference>
<evidence type="ECO:0000256" key="9">
    <source>
        <dbReference type="ARBA" id="ARBA00022857"/>
    </source>
</evidence>
<keyword evidence="5" id="KW-0813">Transport</keyword>
<evidence type="ECO:0000313" key="16">
    <source>
        <dbReference type="Proteomes" id="UP000239560"/>
    </source>
</evidence>
<dbReference type="Gene3D" id="3.40.50.80">
    <property type="entry name" value="Nucleotide-binding domain of ferredoxin-NADP reductase (FNR) module"/>
    <property type="match status" value="1"/>
</dbReference>
<dbReference type="SUPFAM" id="SSF63380">
    <property type="entry name" value="Riboflavin synthase domain-like"/>
    <property type="match status" value="1"/>
</dbReference>
<dbReference type="PROSITE" id="PS51384">
    <property type="entry name" value="FAD_FR"/>
    <property type="match status" value="1"/>
</dbReference>
<keyword evidence="10" id="KW-0249">Electron transport</keyword>
<dbReference type="Proteomes" id="UP000239560">
    <property type="component" value="Unassembled WGS sequence"/>
</dbReference>
<dbReference type="InterPro" id="IPR017927">
    <property type="entry name" value="FAD-bd_FR_type"/>
</dbReference>
<dbReference type="PANTHER" id="PTHR19384">
    <property type="entry name" value="NITRIC OXIDE SYNTHASE-RELATED"/>
    <property type="match status" value="1"/>
</dbReference>
<keyword evidence="9" id="KW-0521">NADP</keyword>
<dbReference type="Pfam" id="PF00667">
    <property type="entry name" value="FAD_binding_1"/>
    <property type="match status" value="1"/>
</dbReference>
<evidence type="ECO:0000256" key="12">
    <source>
        <dbReference type="ARBA" id="ARBA00052219"/>
    </source>
</evidence>
<dbReference type="SUPFAM" id="SSF52343">
    <property type="entry name" value="Ferredoxin reductase-like, C-terminal NADP-linked domain"/>
    <property type="match status" value="1"/>
</dbReference>
<dbReference type="Pfam" id="PF00175">
    <property type="entry name" value="NAD_binding_1"/>
    <property type="match status" value="1"/>
</dbReference>
<evidence type="ECO:0000256" key="11">
    <source>
        <dbReference type="ARBA" id="ARBA00023002"/>
    </source>
</evidence>
<dbReference type="InterPro" id="IPR009014">
    <property type="entry name" value="Transketo_C/PFOR_II"/>
</dbReference>
<dbReference type="CDD" id="cd06207">
    <property type="entry name" value="CyPoR_like"/>
    <property type="match status" value="1"/>
</dbReference>
<dbReference type="GO" id="GO:0005829">
    <property type="term" value="C:cytosol"/>
    <property type="evidence" value="ECO:0007669"/>
    <property type="project" value="TreeGrafter"/>
</dbReference>
<evidence type="ECO:0000256" key="7">
    <source>
        <dbReference type="ARBA" id="ARBA00022643"/>
    </source>
</evidence>
<evidence type="ECO:0000256" key="8">
    <source>
        <dbReference type="ARBA" id="ARBA00022827"/>
    </source>
</evidence>
<dbReference type="Gene3D" id="3.40.50.920">
    <property type="match status" value="1"/>
</dbReference>
<keyword evidence="7" id="KW-0288">FMN</keyword>
<dbReference type="GO" id="GO:0050660">
    <property type="term" value="F:flavin adenine dinucleotide binding"/>
    <property type="evidence" value="ECO:0007669"/>
    <property type="project" value="TreeGrafter"/>
</dbReference>
<organism evidence="15 16">
    <name type="scientific">Rhodotorula toruloides</name>
    <name type="common">Yeast</name>
    <name type="synonym">Rhodosporidium toruloides</name>
    <dbReference type="NCBI Taxonomy" id="5286"/>
    <lineage>
        <taxon>Eukaryota</taxon>
        <taxon>Fungi</taxon>
        <taxon>Dikarya</taxon>
        <taxon>Basidiomycota</taxon>
        <taxon>Pucciniomycotina</taxon>
        <taxon>Microbotryomycetes</taxon>
        <taxon>Sporidiobolales</taxon>
        <taxon>Sporidiobolaceae</taxon>
        <taxon>Rhodotorula</taxon>
    </lineage>
</organism>
<dbReference type="GO" id="GO:0004783">
    <property type="term" value="F:sulfite reductase (NADPH) activity"/>
    <property type="evidence" value="ECO:0007669"/>
    <property type="project" value="UniProtKB-EC"/>
</dbReference>
<dbReference type="PANTHER" id="PTHR19384:SF109">
    <property type="entry name" value="SULFITE REDUCTASE [NADPH] FLAVOPROTEIN COMPONENT"/>
    <property type="match status" value="1"/>
</dbReference>
<proteinExistence type="predicted"/>
<comment type="pathway">
    <text evidence="3">Sulfur metabolism; hydrogen sulfide biosynthesis; hydrogen sulfide from sulfite (NADPH route): step 1/1.</text>
</comment>
<protein>
    <recommendedName>
        <fullName evidence="4">assimilatory sulfite reductase (NADPH)</fullName>
        <ecNumber evidence="4">1.8.1.2</ecNumber>
    </recommendedName>
</protein>
<name>A0A2T0A0H7_RHOTO</name>
<dbReference type="InterPro" id="IPR017938">
    <property type="entry name" value="Riboflavin_synthase-like_b-brl"/>
</dbReference>
<dbReference type="EMBL" id="LCTV02000012">
    <property type="protein sequence ID" value="PRQ71516.1"/>
    <property type="molecule type" value="Genomic_DNA"/>
</dbReference>
<comment type="function">
    <text evidence="13">This enzyme catalyzes the 6-electron reduction of sulfite to sulfide. This is one of several activities required for the biosynthesis of L-cysteine from sulfate.</text>
</comment>
<accession>A0A2T0A0H7</accession>
<dbReference type="SUPFAM" id="SSF52922">
    <property type="entry name" value="TK C-terminal domain-like"/>
    <property type="match status" value="1"/>
</dbReference>
<sequence>MAMASEGGGSACSLAARLGGHRETLFVNPRLTVLLPLPSVARNPHKMATLQTLHTLLEQDALMSSSAVFTYDSTPSAPFGSTLPSRSTDARVYPMQVRAGAGSALVGFVESAAFTSKGASEGKADKPVSVLAGSEAFLALVPSLLALPEQSKRPALNIHVSTQTSSLAPSHEAEGEPTLAQVPDLAAVLAGAKQLREGGWQGAVVFSETPEEAAVVGTALTKDAGKDLVNVFDGLTAGRQLAPLSASSAVGAKNLDAALEAHQVPYFSYAGSSNASKVLVLPASTYSAAAKAAILASSTEDVGVLTVRVLQPWNSQALFAALPKSVKNLFVFTEEGEASGPLFEEVLESVLEQGDAKIKVRALPVKADSVPTVQDWAVRIAKIAGTKPAPLKSLLPAHAKLAVWWDLDSTSGSTESVPSTLAHTFSAPNTGVSAKLQVTYDNFRQGGVQHAALLLEQAGKASTESTVASVVATTAPSLLYIGAPQSVFKAYGPISAQTVDKDTRVVVAGNWTAEDFATKLPYAQRKALVDIAAGSKGHVFSIDVDKVAKAHGVAASDVAEIVFWTLYLPASISAKELVALLAQTPTFVDWNAAKLVEVNGAVRNALVKVDVVPEWADEPVDDEGKKVDIPAALPPVLVPTAAGPNAFRTFADPAPGIAGGTSAQKHSWHHAAHRLLFPEAFSLDTTFENKLRPDLPEKNYLITVSENRRLTPDTYDRNVFHIEFSTAGTGLKYAVGEALGIHGWNDADEVREFLEWYGLDPEAVVNLPSRHDHSRVEQRTIFQVFQQNLDIFGKPGKSFYETLSKYATNKNEERALRFIASPEGSSTFKKMSELETVTYADILRQFPSAKPTVEDLVREIEEIKPRHYSIASSQNFVGDSVHLLIVTVEWQTPKGSPRYGQCTRYLAGLKPGDKVMASIKPSVMKLPPLDTQPIVMAGLGTGAAPFRAFIQERAWQKAQGREVGPLVYYFGSRYRAQEYLYGEELEAYLQEGVLSHMGLAFSRDTDKKVYIQHKINEDGELLAKLLEDDNGLFTLCGPTWPVPDVYEALVKALQTKGWSTEKAQARIEEMKEEERYSALFTRFFIVGGFAAGEAEGFGASLASPSFCFTSRLPPALRILAVSPPPRCATDIGLSTGIGGAPRCCRSVKESLVSPLPPYFLSSSSLAAHCPRRLFAMAQPTALSIQQQEYIGALDSSPKSSLPTLTFFSTAGEKRRYLADYIARHYPGAVPLSGHADEAAILQQAQCLCDLWLKELTQTTMRAMPEAQLAGDEVFIRRQRLAPDSQDEHIEIILPAMLAPVIHVGGSAHSMGIIRTGWAAQGVGVHTWLRAQQDGVHLMACPALVYRASGNMQHLTDLGITAVRQWADGRLGGGSRWTLRSRNLPNKPNYTAMQDEQGSWQYEPYDAERYLKTPPTQAKWIRRDAHTQ</sequence>
<evidence type="ECO:0000256" key="4">
    <source>
        <dbReference type="ARBA" id="ARBA00012604"/>
    </source>
</evidence>
<dbReference type="OrthoDB" id="1856718at2759"/>